<keyword evidence="1" id="KW-0808">Transferase</keyword>
<dbReference type="PROSITE" id="PS51186">
    <property type="entry name" value="GNAT"/>
    <property type="match status" value="1"/>
</dbReference>
<dbReference type="PANTHER" id="PTHR43072">
    <property type="entry name" value="N-ACETYLTRANSFERASE"/>
    <property type="match status" value="1"/>
</dbReference>
<protein>
    <submittedName>
        <fullName evidence="4">N-acetyltransferase family protein</fullName>
    </submittedName>
</protein>
<gene>
    <name evidence="4" type="ORF">NB646_05235</name>
</gene>
<sequence>MPAKTQNTANIRFVTPADTETLLAIYGQYIDTPVTFEYTLPAPETFAARIAAISSVWPWLVCEENGTVTGYAYAHRLMEREAYQWNAGLSVYLDTASRSKGRGTALYRTLIDMLVLQSIRTVFGIVTLPNAASERLHESLGFSRTGLYRNTGYKCGKWHDVVWFEKTIAPHTPAPIPFIPIGKIAAGQLAAIQQKYRQTLR</sequence>
<dbReference type="InterPro" id="IPR000182">
    <property type="entry name" value="GNAT_dom"/>
</dbReference>
<proteinExistence type="predicted"/>
<name>A0A9E9LCY4_9BURK</name>
<dbReference type="Proteomes" id="UP001164819">
    <property type="component" value="Chromosome"/>
</dbReference>
<organism evidence="4">
    <name type="scientific">Oxalobacter aliiformigenes</name>
    <dbReference type="NCBI Taxonomy" id="2946593"/>
    <lineage>
        <taxon>Bacteria</taxon>
        <taxon>Pseudomonadati</taxon>
        <taxon>Pseudomonadota</taxon>
        <taxon>Betaproteobacteria</taxon>
        <taxon>Burkholderiales</taxon>
        <taxon>Oxalobacteraceae</taxon>
        <taxon>Oxalobacter</taxon>
    </lineage>
</organism>
<dbReference type="PANTHER" id="PTHR43072:SF23">
    <property type="entry name" value="UPF0039 PROTEIN C11D3.02C"/>
    <property type="match status" value="1"/>
</dbReference>
<dbReference type="InterPro" id="IPR016181">
    <property type="entry name" value="Acyl_CoA_acyltransferase"/>
</dbReference>
<dbReference type="Gene3D" id="3.40.630.30">
    <property type="match status" value="1"/>
</dbReference>
<dbReference type="Pfam" id="PF13420">
    <property type="entry name" value="Acetyltransf_4"/>
    <property type="match status" value="1"/>
</dbReference>
<evidence type="ECO:0000313" key="4">
    <source>
        <dbReference type="EMBL" id="WAV92121.1"/>
    </source>
</evidence>
<keyword evidence="2" id="KW-0012">Acyltransferase</keyword>
<evidence type="ECO:0000259" key="3">
    <source>
        <dbReference type="PROSITE" id="PS51186"/>
    </source>
</evidence>
<dbReference type="AlphaFoldDB" id="A0A9E9LCY4"/>
<dbReference type="RefSeq" id="WP_269316379.1">
    <property type="nucleotide sequence ID" value="NZ_CP098251.1"/>
</dbReference>
<evidence type="ECO:0000256" key="1">
    <source>
        <dbReference type="ARBA" id="ARBA00022679"/>
    </source>
</evidence>
<dbReference type="EMBL" id="CP098251">
    <property type="protein sequence ID" value="WAV92121.1"/>
    <property type="molecule type" value="Genomic_DNA"/>
</dbReference>
<dbReference type="SUPFAM" id="SSF55729">
    <property type="entry name" value="Acyl-CoA N-acyltransferases (Nat)"/>
    <property type="match status" value="1"/>
</dbReference>
<accession>A0A9E9LCY4</accession>
<reference evidence="4" key="1">
    <citation type="journal article" date="2022" name="Front. Microbiol.">
        <title>New perspectives on an old grouping: The genomic and phenotypic variability of Oxalobacter formigenes and the implications for calcium oxalate stone prevention.</title>
        <authorList>
            <person name="Chmiel J.A."/>
            <person name="Carr C."/>
            <person name="Stuivenberg G.A."/>
            <person name="Venema R."/>
            <person name="Chanyi R.M."/>
            <person name="Al K.F."/>
            <person name="Giguere D."/>
            <person name="Say H."/>
            <person name="Akouris P.P."/>
            <person name="Dominguez Romero S.A."/>
            <person name="Kwong A."/>
            <person name="Tai V."/>
            <person name="Koval S.F."/>
            <person name="Razvi H."/>
            <person name="Bjazevic J."/>
            <person name="Burton J.P."/>
        </authorList>
    </citation>
    <scope>NUCLEOTIDE SEQUENCE</scope>
    <source>
        <strain evidence="4">OxK</strain>
    </source>
</reference>
<dbReference type="GO" id="GO:0016747">
    <property type="term" value="F:acyltransferase activity, transferring groups other than amino-acyl groups"/>
    <property type="evidence" value="ECO:0007669"/>
    <property type="project" value="InterPro"/>
</dbReference>
<evidence type="ECO:0000256" key="2">
    <source>
        <dbReference type="ARBA" id="ARBA00023315"/>
    </source>
</evidence>
<feature type="domain" description="N-acetyltransferase" evidence="3">
    <location>
        <begin position="9"/>
        <end position="169"/>
    </location>
</feature>